<evidence type="ECO:0000313" key="8">
    <source>
        <dbReference type="Proteomes" id="UP000534186"/>
    </source>
</evidence>
<comment type="caution">
    <text evidence="7">The sequence shown here is derived from an EMBL/GenBank/DDBJ whole genome shotgun (WGS) entry which is preliminary data.</text>
</comment>
<dbReference type="Pfam" id="PF04932">
    <property type="entry name" value="Wzy_C"/>
    <property type="match status" value="1"/>
</dbReference>
<feature type="transmembrane region" description="Helical" evidence="5">
    <location>
        <begin position="375"/>
        <end position="396"/>
    </location>
</feature>
<feature type="transmembrane region" description="Helical" evidence="5">
    <location>
        <begin position="258"/>
        <end position="277"/>
    </location>
</feature>
<gene>
    <name evidence="7" type="ORF">HDF12_001211</name>
</gene>
<feature type="transmembrane region" description="Helical" evidence="5">
    <location>
        <begin position="126"/>
        <end position="141"/>
    </location>
</feature>
<proteinExistence type="predicted"/>
<feature type="domain" description="O-antigen ligase-related" evidence="6">
    <location>
        <begin position="224"/>
        <end position="353"/>
    </location>
</feature>
<feature type="transmembrane region" description="Helical" evidence="5">
    <location>
        <begin position="223"/>
        <end position="252"/>
    </location>
</feature>
<dbReference type="InterPro" id="IPR007016">
    <property type="entry name" value="O-antigen_ligase-rel_domated"/>
</dbReference>
<feature type="transmembrane region" description="Helical" evidence="5">
    <location>
        <begin position="12"/>
        <end position="35"/>
    </location>
</feature>
<reference evidence="7 8" key="1">
    <citation type="submission" date="2020-07" db="EMBL/GenBank/DDBJ databases">
        <title>Genomic Encyclopedia of Type Strains, Phase IV (KMG-V): Genome sequencing to study the core and pangenomes of soil and plant-associated prokaryotes.</title>
        <authorList>
            <person name="Whitman W."/>
        </authorList>
    </citation>
    <scope>NUCLEOTIDE SEQUENCE [LARGE SCALE GENOMIC DNA]</scope>
    <source>
        <strain evidence="7 8">M8UP30</strain>
    </source>
</reference>
<keyword evidence="3 5" id="KW-1133">Transmembrane helix</keyword>
<keyword evidence="4 5" id="KW-0472">Membrane</keyword>
<dbReference type="InterPro" id="IPR051533">
    <property type="entry name" value="WaaL-like"/>
</dbReference>
<dbReference type="GO" id="GO:0016874">
    <property type="term" value="F:ligase activity"/>
    <property type="evidence" value="ECO:0007669"/>
    <property type="project" value="UniProtKB-KW"/>
</dbReference>
<dbReference type="Proteomes" id="UP000534186">
    <property type="component" value="Unassembled WGS sequence"/>
</dbReference>
<dbReference type="AlphaFoldDB" id="A0A7Y9T272"/>
<evidence type="ECO:0000313" key="7">
    <source>
        <dbReference type="EMBL" id="NYF50846.1"/>
    </source>
</evidence>
<evidence type="ECO:0000256" key="4">
    <source>
        <dbReference type="ARBA" id="ARBA00023136"/>
    </source>
</evidence>
<protein>
    <submittedName>
        <fullName evidence="7">O-antigen ligase</fullName>
    </submittedName>
</protein>
<feature type="transmembrane region" description="Helical" evidence="5">
    <location>
        <begin position="341"/>
        <end position="363"/>
    </location>
</feature>
<organism evidence="7 8">
    <name type="scientific">Tunturiibacter lichenicola</name>
    <dbReference type="NCBI Taxonomy" id="2051959"/>
    <lineage>
        <taxon>Bacteria</taxon>
        <taxon>Pseudomonadati</taxon>
        <taxon>Acidobacteriota</taxon>
        <taxon>Terriglobia</taxon>
        <taxon>Terriglobales</taxon>
        <taxon>Acidobacteriaceae</taxon>
        <taxon>Tunturiibacter</taxon>
    </lineage>
</organism>
<evidence type="ECO:0000256" key="5">
    <source>
        <dbReference type="SAM" id="Phobius"/>
    </source>
</evidence>
<evidence type="ECO:0000256" key="1">
    <source>
        <dbReference type="ARBA" id="ARBA00004141"/>
    </source>
</evidence>
<dbReference type="PANTHER" id="PTHR37422:SF13">
    <property type="entry name" value="LIPOPOLYSACCHARIDE BIOSYNTHESIS PROTEIN PA4999-RELATED"/>
    <property type="match status" value="1"/>
</dbReference>
<evidence type="ECO:0000256" key="3">
    <source>
        <dbReference type="ARBA" id="ARBA00022989"/>
    </source>
</evidence>
<dbReference type="EMBL" id="JACCCV010000001">
    <property type="protein sequence ID" value="NYF50846.1"/>
    <property type="molecule type" value="Genomic_DNA"/>
</dbReference>
<dbReference type="PANTHER" id="PTHR37422">
    <property type="entry name" value="TEICHURONIC ACID BIOSYNTHESIS PROTEIN TUAE"/>
    <property type="match status" value="1"/>
</dbReference>
<feature type="transmembrane region" description="Helical" evidence="5">
    <location>
        <begin position="55"/>
        <end position="73"/>
    </location>
</feature>
<evidence type="ECO:0000259" key="6">
    <source>
        <dbReference type="Pfam" id="PF04932"/>
    </source>
</evidence>
<keyword evidence="2 5" id="KW-0812">Transmembrane</keyword>
<feature type="transmembrane region" description="Helical" evidence="5">
    <location>
        <begin position="193"/>
        <end position="211"/>
    </location>
</feature>
<keyword evidence="7" id="KW-0436">Ligase</keyword>
<feature type="transmembrane region" description="Helical" evidence="5">
    <location>
        <begin position="148"/>
        <end position="173"/>
    </location>
</feature>
<name>A0A7Y9T272_9BACT</name>
<feature type="transmembrane region" description="Helical" evidence="5">
    <location>
        <begin position="85"/>
        <end position="106"/>
    </location>
</feature>
<sequence length="447" mass="50007">MLGTGIGHYIPLVAYLGFCVMIIVSLVKRPLYGLYYMIPFLPYRTMRDHFLDYPLGGNMLTILVLAVIVGALIKGKRLPKGKGKLYLIWLIFAIYLYISMWLGVAMGNAPPPIWLQDINFVTWKDYMLIPLVFLAAGLVVEDRKSVKIIIFLTAFSVVAIDRSCLMDSMSRSWSNFDENKRGGGPLGFGSNQTAAYLAQFSMFFWGFAQFLKRKKLRLISYGIVALTIFTDMYTFSRGSYLAIILSVVVLGFLKDRKLLIVAALFLVTWQAIVPTAVRERVNMTENSNGQLESSANERVRLWQDAEDAIAADPIFGAGFATYQLTAHVDNLRDTHNWYIKVLVETGIVGMLIVLAMLQQMLAAAYRLFKIAEDPLYRGLGLGLFLAICACLVANCFGDRWTYIEITSPLWLLVGTTLRATEFSEAAPVTEATASNATISTNPFLAYR</sequence>
<comment type="subcellular location">
    <subcellularLocation>
        <location evidence="1">Membrane</location>
        <topology evidence="1">Multi-pass membrane protein</topology>
    </subcellularLocation>
</comment>
<evidence type="ECO:0000256" key="2">
    <source>
        <dbReference type="ARBA" id="ARBA00022692"/>
    </source>
</evidence>
<dbReference type="GO" id="GO:0016020">
    <property type="term" value="C:membrane"/>
    <property type="evidence" value="ECO:0007669"/>
    <property type="project" value="UniProtKB-SubCell"/>
</dbReference>
<accession>A0A7Y9T272</accession>